<dbReference type="SMART" id="SM01362">
    <property type="entry name" value="DUF663"/>
    <property type="match status" value="1"/>
</dbReference>
<feature type="region of interest" description="Disordered" evidence="2">
    <location>
        <begin position="1"/>
        <end position="36"/>
    </location>
</feature>
<feature type="compositionally biased region" description="Polar residues" evidence="2">
    <location>
        <begin position="602"/>
        <end position="616"/>
    </location>
</feature>
<dbReference type="InterPro" id="IPR007034">
    <property type="entry name" value="BMS1_TSR1_C"/>
</dbReference>
<dbReference type="EMBL" id="LT615267">
    <property type="protein sequence ID" value="SCO74395.1"/>
    <property type="molecule type" value="Genomic_DNA"/>
</dbReference>
<dbReference type="GO" id="GO:0030688">
    <property type="term" value="C:preribosome, small subunit precursor"/>
    <property type="evidence" value="ECO:0007669"/>
    <property type="project" value="TreeGrafter"/>
</dbReference>
<name>A0A1G4HHJ3_PLAVI</name>
<dbReference type="GO" id="GO:0034511">
    <property type="term" value="F:U3 snoRNA binding"/>
    <property type="evidence" value="ECO:0007669"/>
    <property type="project" value="TreeGrafter"/>
</dbReference>
<dbReference type="GO" id="GO:0000462">
    <property type="term" value="P:maturation of SSU-rRNA from tricistronic rRNA transcript (SSU-rRNA, 5.8S rRNA, LSU-rRNA)"/>
    <property type="evidence" value="ECO:0007669"/>
    <property type="project" value="TreeGrafter"/>
</dbReference>
<dbReference type="Pfam" id="PF04950">
    <property type="entry name" value="RIBIOP_C"/>
    <property type="match status" value="1"/>
</dbReference>
<dbReference type="PANTHER" id="PTHR12858:SF1">
    <property type="entry name" value="PRE-RRNA-PROCESSING PROTEIN TSR1 HOMOLOG"/>
    <property type="match status" value="1"/>
</dbReference>
<dbReference type="PANTHER" id="PTHR12858">
    <property type="entry name" value="RIBOSOME BIOGENESIS PROTEIN"/>
    <property type="match status" value="1"/>
</dbReference>
<evidence type="ECO:0000313" key="5">
    <source>
        <dbReference type="EMBL" id="SCO74395.1"/>
    </source>
</evidence>
<dbReference type="AlphaFoldDB" id="A0A1G4HHJ3"/>
<dbReference type="InterPro" id="IPR012948">
    <property type="entry name" value="AARP2CN"/>
</dbReference>
<evidence type="ECO:0000259" key="4">
    <source>
        <dbReference type="SMART" id="SM01362"/>
    </source>
</evidence>
<dbReference type="VEuPathDB" id="PlasmoDB:PVW1_120069900"/>
<dbReference type="SMART" id="SM00785">
    <property type="entry name" value="AARP2CN"/>
    <property type="match status" value="1"/>
</dbReference>
<dbReference type="GO" id="GO:0000479">
    <property type="term" value="P:endonucleolytic cleavage of tricistronic rRNA transcript (SSU-rRNA, 5.8S rRNA, LSU-rRNA)"/>
    <property type="evidence" value="ECO:0007669"/>
    <property type="project" value="TreeGrafter"/>
</dbReference>
<reference evidence="5 6" key="1">
    <citation type="submission" date="2016-07" db="EMBL/GenBank/DDBJ databases">
        <authorList>
            <consortium name="Pathogen Informatics"/>
        </authorList>
    </citation>
    <scope>NUCLEOTIDE SEQUENCE [LARGE SCALE GENOMIC DNA]</scope>
</reference>
<evidence type="ECO:0000313" key="6">
    <source>
        <dbReference type="Proteomes" id="UP000305196"/>
    </source>
</evidence>
<evidence type="ECO:0000256" key="2">
    <source>
        <dbReference type="SAM" id="MobiDB-lite"/>
    </source>
</evidence>
<dbReference type="VEuPathDB" id="PlasmoDB:PVX_117885"/>
<evidence type="ECO:0000256" key="1">
    <source>
        <dbReference type="ARBA" id="ARBA00038288"/>
    </source>
</evidence>
<dbReference type="VEuPathDB" id="PlasmoDB:PVP01_1255100"/>
<evidence type="ECO:0000259" key="3">
    <source>
        <dbReference type="SMART" id="SM00785"/>
    </source>
</evidence>
<feature type="region of interest" description="Disordered" evidence="2">
    <location>
        <begin position="566"/>
        <end position="624"/>
    </location>
</feature>
<dbReference type="GO" id="GO:0003924">
    <property type="term" value="F:GTPase activity"/>
    <property type="evidence" value="ECO:0007669"/>
    <property type="project" value="TreeGrafter"/>
</dbReference>
<feature type="compositionally biased region" description="Acidic residues" evidence="2">
    <location>
        <begin position="583"/>
        <end position="597"/>
    </location>
</feature>
<sequence>MKHRSHLKQQNKHFKKLKSHKKNNKSAKNQQKKKKKNLIQKYSSILHRALQSHNSKVSNIKSELEEKSKYIPFYNCLNICLLGFHEDADVLSFKKEFIKYLCEKNGDNVITDTINLYDIYTVHAEKKKKRSLVIYDIPRDIYGIIDGTKCADVVLCIFKDGTIEDSSFDELGYNLLSLLKIQGVPSVIGVGYNTDESSKYSQKFVTRYFNSEFTQHDKIFFINGSGGNTDRASKSGDFYKLYSEIMNMKVRSVSYREGRGYMMVNSYAYNEQTDSVYLKGFVKGAGFNVHNPVHITNAGDYYIDDIYVIDVMTSKRSSGEEKADKLLNRFGQRDQSEGFNSNFLSDILSRQTSPDANFYYNCNNIDYNFLPIQNCKNRCNMNEEDDLVCVRPYTEEEHHMQCDNLMTLMDSSRAEVTTGRGPSERLPCERLPSERLPCERLPSERLPNSRDDHSSEGVDLVYKFNLDSALSHGGSNQKGWLHSGSNGATCVEKPTTFNELYASSTNFSSNNTYGGTDQRCQSNHSWAHVSNEKHEVGEDFICSYNRSETLNARKYFLESTKPFRKEEVHLRSGEESRASSSAEESEDDLDVDDEEGDVPTNGEMTNATNGEMTNGTNDDDLERDSNNSDHVYLCKNISAKERFKKYRILQSFKSSYIDVYEDLPLAYSRIYDYENYENLSKYSKKKFVENSRIVRGEFTVTDAYCLFVIKNDGKLLHLINDIKKKNLPIVVSSLLPYERKVTVVNMEVERMASYSEKVESKEVFEIVCGFRHFIGCPIFSEQIIKGIQSKGKYEKHLKHGKKYVASIFGFTTVTNAPVFLIKRVPSGGNANLCFLAARGGESEMGLIGQLGGNTLQLEHCHYSGEEPNVVHTSADAYANYGADCASTTPVIVAHGKVVNCDCKRIIMKRISLCGDIFKIHKKKAVIRNMFYRPEDINYFKPAQLHTKFGLTGKILESLGTHGKMKCLFSNVLKQHDKVFIFLYKRVYPMWFPPTWGGDPRLGPDDKPVQRKMKR</sequence>
<dbReference type="Proteomes" id="UP000305196">
    <property type="component" value="Chromosome 12"/>
</dbReference>
<proteinExistence type="inferred from homology"/>
<dbReference type="Pfam" id="PF08142">
    <property type="entry name" value="AARP2CN"/>
    <property type="match status" value="1"/>
</dbReference>
<comment type="similarity">
    <text evidence="1">Belongs to the TRAFAC class translation factor GTPase superfamily. Bms1-like GTPase family. TSR1 subfamily.</text>
</comment>
<dbReference type="GO" id="GO:0005525">
    <property type="term" value="F:GTP binding"/>
    <property type="evidence" value="ECO:0007669"/>
    <property type="project" value="TreeGrafter"/>
</dbReference>
<organism evidence="5 6">
    <name type="scientific">Plasmodium vivax</name>
    <name type="common">malaria parasite P. vivax</name>
    <dbReference type="NCBI Taxonomy" id="5855"/>
    <lineage>
        <taxon>Eukaryota</taxon>
        <taxon>Sar</taxon>
        <taxon>Alveolata</taxon>
        <taxon>Apicomplexa</taxon>
        <taxon>Aconoidasida</taxon>
        <taxon>Haemosporida</taxon>
        <taxon>Plasmodiidae</taxon>
        <taxon>Plasmodium</taxon>
        <taxon>Plasmodium (Plasmodium)</taxon>
    </lineage>
</organism>
<dbReference type="VEuPathDB" id="PlasmoDB:PVPAM_120060300"/>
<dbReference type="InterPro" id="IPR039761">
    <property type="entry name" value="Bms1/Tsr1"/>
</dbReference>
<feature type="domain" description="Ribosome biogenesis protein BMS1/TSR1 C-terminal" evidence="4">
    <location>
        <begin position="626"/>
        <end position="986"/>
    </location>
</feature>
<gene>
    <name evidence="5" type="ORF">PVC01_120058900</name>
</gene>
<accession>A0A1G4HHJ3</accession>
<dbReference type="Pfam" id="PF22298">
    <property type="entry name" value="Tsr1_G-like"/>
    <property type="match status" value="1"/>
</dbReference>
<dbReference type="GO" id="GO:0005634">
    <property type="term" value="C:nucleus"/>
    <property type="evidence" value="ECO:0007669"/>
    <property type="project" value="InterPro"/>
</dbReference>
<feature type="compositionally biased region" description="Basic and acidic residues" evidence="2">
    <location>
        <begin position="566"/>
        <end position="577"/>
    </location>
</feature>
<protein>
    <submittedName>
        <fullName evidence="5">Ribosome biogenesis protein TSR1, putative</fullName>
    </submittedName>
</protein>
<feature type="domain" description="AARP2CN" evidence="3">
    <location>
        <begin position="237"/>
        <end position="312"/>
    </location>
</feature>